<accession>A0AAV4UFT2</accession>
<keyword evidence="2" id="KW-0479">Metal-binding</keyword>
<dbReference type="AlphaFoldDB" id="A0AAV4UFT2"/>
<keyword evidence="8" id="KW-0539">Nucleus</keyword>
<keyword evidence="12" id="KW-1185">Reference proteome</keyword>
<dbReference type="InterPro" id="IPR013087">
    <property type="entry name" value="Znf_C2H2_type"/>
</dbReference>
<dbReference type="GO" id="GO:0005634">
    <property type="term" value="C:nucleus"/>
    <property type="evidence" value="ECO:0007669"/>
    <property type="project" value="UniProtKB-SubCell"/>
</dbReference>
<evidence type="ECO:0000256" key="8">
    <source>
        <dbReference type="ARBA" id="ARBA00023242"/>
    </source>
</evidence>
<evidence type="ECO:0000313" key="12">
    <source>
        <dbReference type="Proteomes" id="UP001054837"/>
    </source>
</evidence>
<dbReference type="EMBL" id="BPLQ01011208">
    <property type="protein sequence ID" value="GIY56672.1"/>
    <property type="molecule type" value="Genomic_DNA"/>
</dbReference>
<dbReference type="InterPro" id="IPR036236">
    <property type="entry name" value="Znf_C2H2_sf"/>
</dbReference>
<dbReference type="GO" id="GO:0000981">
    <property type="term" value="F:DNA-binding transcription factor activity, RNA polymerase II-specific"/>
    <property type="evidence" value="ECO:0007669"/>
    <property type="project" value="TreeGrafter"/>
</dbReference>
<dbReference type="PANTHER" id="PTHR23235">
    <property type="entry name" value="KRUEPPEL-LIKE TRANSCRIPTION FACTOR"/>
    <property type="match status" value="1"/>
</dbReference>
<evidence type="ECO:0000259" key="10">
    <source>
        <dbReference type="PROSITE" id="PS50157"/>
    </source>
</evidence>
<dbReference type="SMART" id="SM00355">
    <property type="entry name" value="ZnF_C2H2"/>
    <property type="match status" value="2"/>
</dbReference>
<dbReference type="SUPFAM" id="SSF57667">
    <property type="entry name" value="beta-beta-alpha zinc fingers"/>
    <property type="match status" value="1"/>
</dbReference>
<dbReference type="Proteomes" id="UP001054837">
    <property type="component" value="Unassembled WGS sequence"/>
</dbReference>
<protein>
    <recommendedName>
        <fullName evidence="10">C2H2-type domain-containing protein</fullName>
    </recommendedName>
</protein>
<dbReference type="PROSITE" id="PS50157">
    <property type="entry name" value="ZINC_FINGER_C2H2_2"/>
    <property type="match status" value="2"/>
</dbReference>
<dbReference type="Gene3D" id="3.30.160.60">
    <property type="entry name" value="Classic Zinc Finger"/>
    <property type="match status" value="2"/>
</dbReference>
<dbReference type="PANTHER" id="PTHR23235:SF120">
    <property type="entry name" value="KRUPPEL-LIKE FACTOR 15"/>
    <property type="match status" value="1"/>
</dbReference>
<keyword evidence="4 9" id="KW-0863">Zinc-finger</keyword>
<dbReference type="Pfam" id="PF13465">
    <property type="entry name" value="zf-H2C2_2"/>
    <property type="match status" value="1"/>
</dbReference>
<sequence length="81" mass="9680">MHSLPFCNFQDFALFYKHAPLKQRKIHRCTICNYSTPKTTNLNTHMMMHTGQKPFKCIHCPKSFTTKSNLKQHYLVHLRMK</sequence>
<dbReference type="FunFam" id="3.30.160.60:FF:000446">
    <property type="entry name" value="Zinc finger protein"/>
    <property type="match status" value="1"/>
</dbReference>
<evidence type="ECO:0000256" key="5">
    <source>
        <dbReference type="ARBA" id="ARBA00022833"/>
    </source>
</evidence>
<evidence type="ECO:0000256" key="4">
    <source>
        <dbReference type="ARBA" id="ARBA00022771"/>
    </source>
</evidence>
<organism evidence="11 12">
    <name type="scientific">Caerostris darwini</name>
    <dbReference type="NCBI Taxonomy" id="1538125"/>
    <lineage>
        <taxon>Eukaryota</taxon>
        <taxon>Metazoa</taxon>
        <taxon>Ecdysozoa</taxon>
        <taxon>Arthropoda</taxon>
        <taxon>Chelicerata</taxon>
        <taxon>Arachnida</taxon>
        <taxon>Araneae</taxon>
        <taxon>Araneomorphae</taxon>
        <taxon>Entelegynae</taxon>
        <taxon>Araneoidea</taxon>
        <taxon>Araneidae</taxon>
        <taxon>Caerostris</taxon>
    </lineage>
</organism>
<evidence type="ECO:0000313" key="11">
    <source>
        <dbReference type="EMBL" id="GIY56672.1"/>
    </source>
</evidence>
<dbReference type="GO" id="GO:0008270">
    <property type="term" value="F:zinc ion binding"/>
    <property type="evidence" value="ECO:0007669"/>
    <property type="project" value="UniProtKB-KW"/>
</dbReference>
<dbReference type="PROSITE" id="PS00028">
    <property type="entry name" value="ZINC_FINGER_C2H2_1"/>
    <property type="match status" value="1"/>
</dbReference>
<dbReference type="FunFam" id="3.30.160.60:FF:000130">
    <property type="entry name" value="Spalt-like transcription factor 4"/>
    <property type="match status" value="1"/>
</dbReference>
<evidence type="ECO:0000256" key="9">
    <source>
        <dbReference type="PROSITE-ProRule" id="PRU00042"/>
    </source>
</evidence>
<keyword evidence="3" id="KW-0677">Repeat</keyword>
<evidence type="ECO:0000256" key="3">
    <source>
        <dbReference type="ARBA" id="ARBA00022737"/>
    </source>
</evidence>
<name>A0AAV4UFT2_9ARAC</name>
<keyword evidence="5" id="KW-0862">Zinc</keyword>
<reference evidence="11 12" key="1">
    <citation type="submission" date="2021-06" db="EMBL/GenBank/DDBJ databases">
        <title>Caerostris darwini draft genome.</title>
        <authorList>
            <person name="Kono N."/>
            <person name="Arakawa K."/>
        </authorList>
    </citation>
    <scope>NUCLEOTIDE SEQUENCE [LARGE SCALE GENOMIC DNA]</scope>
</reference>
<comment type="caution">
    <text evidence="11">The sequence shown here is derived from an EMBL/GenBank/DDBJ whole genome shotgun (WGS) entry which is preliminary data.</text>
</comment>
<evidence type="ECO:0000256" key="2">
    <source>
        <dbReference type="ARBA" id="ARBA00022723"/>
    </source>
</evidence>
<gene>
    <name evidence="11" type="ORF">CDAR_121781</name>
</gene>
<dbReference type="GO" id="GO:0000978">
    <property type="term" value="F:RNA polymerase II cis-regulatory region sequence-specific DNA binding"/>
    <property type="evidence" value="ECO:0007669"/>
    <property type="project" value="TreeGrafter"/>
</dbReference>
<proteinExistence type="predicted"/>
<keyword evidence="7" id="KW-0804">Transcription</keyword>
<comment type="subcellular location">
    <subcellularLocation>
        <location evidence="1">Nucleus</location>
    </subcellularLocation>
</comment>
<feature type="domain" description="C2H2-type" evidence="10">
    <location>
        <begin position="27"/>
        <end position="54"/>
    </location>
</feature>
<evidence type="ECO:0000256" key="1">
    <source>
        <dbReference type="ARBA" id="ARBA00004123"/>
    </source>
</evidence>
<keyword evidence="6" id="KW-0805">Transcription regulation</keyword>
<feature type="domain" description="C2H2-type" evidence="10">
    <location>
        <begin position="55"/>
        <end position="81"/>
    </location>
</feature>
<evidence type="ECO:0000256" key="7">
    <source>
        <dbReference type="ARBA" id="ARBA00023163"/>
    </source>
</evidence>
<evidence type="ECO:0000256" key="6">
    <source>
        <dbReference type="ARBA" id="ARBA00023015"/>
    </source>
</evidence>